<comment type="function">
    <text evidence="1 6">Exhibits S-adenosyl-L-methionine-dependent methyltransferase activity.</text>
</comment>
<dbReference type="NCBIfam" id="TIGR00027">
    <property type="entry name" value="mthyl_TIGR00027"/>
    <property type="match status" value="1"/>
</dbReference>
<evidence type="ECO:0000313" key="9">
    <source>
        <dbReference type="Proteomes" id="UP000637628"/>
    </source>
</evidence>
<evidence type="ECO:0000256" key="6">
    <source>
        <dbReference type="RuleBase" id="RU362030"/>
    </source>
</evidence>
<evidence type="ECO:0000256" key="2">
    <source>
        <dbReference type="ARBA" id="ARBA00008138"/>
    </source>
</evidence>
<keyword evidence="5 6" id="KW-0949">S-adenosyl-L-methionine</keyword>
<dbReference type="Proteomes" id="UP000637628">
    <property type="component" value="Unassembled WGS sequence"/>
</dbReference>
<dbReference type="InterPro" id="IPR029063">
    <property type="entry name" value="SAM-dependent_MTases_sf"/>
</dbReference>
<gene>
    <name evidence="8" type="ORF">Adu01nite_11770</name>
</gene>
<feature type="region of interest" description="Disordered" evidence="7">
    <location>
        <begin position="237"/>
        <end position="277"/>
    </location>
</feature>
<evidence type="ECO:0000256" key="1">
    <source>
        <dbReference type="ARBA" id="ARBA00003907"/>
    </source>
</evidence>
<dbReference type="Pfam" id="PF04072">
    <property type="entry name" value="LCM"/>
    <property type="match status" value="1"/>
</dbReference>
<name>A0ABQ3YQL3_9ACTN</name>
<dbReference type="SUPFAM" id="SSF53335">
    <property type="entry name" value="S-adenosyl-L-methionine-dependent methyltransferases"/>
    <property type="match status" value="1"/>
</dbReference>
<dbReference type="InterPro" id="IPR007213">
    <property type="entry name" value="Ppm1/Ppm2/Tcmp"/>
</dbReference>
<feature type="compositionally biased region" description="Low complexity" evidence="7">
    <location>
        <begin position="237"/>
        <end position="248"/>
    </location>
</feature>
<dbReference type="PANTHER" id="PTHR43619">
    <property type="entry name" value="S-ADENOSYL-L-METHIONINE-DEPENDENT METHYLTRANSFERASE YKTD-RELATED"/>
    <property type="match status" value="1"/>
</dbReference>
<keyword evidence="4" id="KW-0808">Transferase</keyword>
<keyword evidence="3 6" id="KW-0489">Methyltransferase</keyword>
<protein>
    <recommendedName>
        <fullName evidence="6">S-adenosyl-L-methionine-dependent methyltransferase</fullName>
        <ecNumber evidence="6">2.1.1.-</ecNumber>
    </recommendedName>
</protein>
<organism evidence="8 9">
    <name type="scientific">Paractinoplanes durhamensis</name>
    <dbReference type="NCBI Taxonomy" id="113563"/>
    <lineage>
        <taxon>Bacteria</taxon>
        <taxon>Bacillati</taxon>
        <taxon>Actinomycetota</taxon>
        <taxon>Actinomycetes</taxon>
        <taxon>Micromonosporales</taxon>
        <taxon>Micromonosporaceae</taxon>
        <taxon>Paractinoplanes</taxon>
    </lineage>
</organism>
<dbReference type="EC" id="2.1.1.-" evidence="6"/>
<evidence type="ECO:0000256" key="3">
    <source>
        <dbReference type="ARBA" id="ARBA00022603"/>
    </source>
</evidence>
<comment type="similarity">
    <text evidence="2 6">Belongs to the UPF0677 family.</text>
</comment>
<comment type="caution">
    <text evidence="8">The sequence shown here is derived from an EMBL/GenBank/DDBJ whole genome shotgun (WGS) entry which is preliminary data.</text>
</comment>
<keyword evidence="9" id="KW-1185">Reference proteome</keyword>
<reference evidence="8 9" key="1">
    <citation type="submission" date="2021-01" db="EMBL/GenBank/DDBJ databases">
        <title>Whole genome shotgun sequence of Actinoplanes durhamensis NBRC 14914.</title>
        <authorList>
            <person name="Komaki H."/>
            <person name="Tamura T."/>
        </authorList>
    </citation>
    <scope>NUCLEOTIDE SEQUENCE [LARGE SCALE GENOMIC DNA]</scope>
    <source>
        <strain evidence="8 9">NBRC 14914</strain>
    </source>
</reference>
<dbReference type="EMBL" id="BOML01000012">
    <property type="protein sequence ID" value="GID99826.1"/>
    <property type="molecule type" value="Genomic_DNA"/>
</dbReference>
<evidence type="ECO:0000256" key="7">
    <source>
        <dbReference type="SAM" id="MobiDB-lite"/>
    </source>
</evidence>
<evidence type="ECO:0000256" key="5">
    <source>
        <dbReference type="ARBA" id="ARBA00022691"/>
    </source>
</evidence>
<evidence type="ECO:0000313" key="8">
    <source>
        <dbReference type="EMBL" id="GID99826.1"/>
    </source>
</evidence>
<dbReference type="InterPro" id="IPR011610">
    <property type="entry name" value="SAM_mthyl_Trfase_ML2640-like"/>
</dbReference>
<proteinExistence type="inferred from homology"/>
<feature type="compositionally biased region" description="Basic residues" evidence="7">
    <location>
        <begin position="249"/>
        <end position="266"/>
    </location>
</feature>
<evidence type="ECO:0000256" key="4">
    <source>
        <dbReference type="ARBA" id="ARBA00022679"/>
    </source>
</evidence>
<dbReference type="Gene3D" id="3.40.50.150">
    <property type="entry name" value="Vaccinia Virus protein VP39"/>
    <property type="match status" value="1"/>
</dbReference>
<dbReference type="PANTHER" id="PTHR43619:SF2">
    <property type="entry name" value="S-ADENOSYL-L-METHIONINE-DEPENDENT METHYLTRANSFERASES SUPERFAMILY PROTEIN"/>
    <property type="match status" value="1"/>
</dbReference>
<accession>A0ABQ3YQL3</accession>
<sequence length="277" mass="29814">MGGVQNKASRTAQQVALFRALETARGHDRVFDDPLAVRFLSGGYRWLARAARVRPVGLRLSRFIDSRWPGPRPSAVARTRLIDDLVVAALRGGARQVLLLGAGYDSRAYRLPGMSRVAVFEADHPATQAVKRRLIRGAVRPERRGHVTFVPVDLLVEDLGEALLRNGFAALEPTVVVWEGVTNYLTEAAVDATLRRLADLTATGSRLVLTYVDRRVLDGVIDAGAVAGGGQAGRGAVDVRVRPGAPGRLSRRAGHAARSRHVHPGRGRPLSAAARAT</sequence>